<dbReference type="InterPro" id="IPR001202">
    <property type="entry name" value="WW_dom"/>
</dbReference>
<dbReference type="InterPro" id="IPR011993">
    <property type="entry name" value="PH-like_dom_sf"/>
</dbReference>
<dbReference type="PROSITE" id="PS01179">
    <property type="entry name" value="PID"/>
    <property type="match status" value="2"/>
</dbReference>
<feature type="compositionally biased region" description="Low complexity" evidence="3">
    <location>
        <begin position="169"/>
        <end position="183"/>
    </location>
</feature>
<dbReference type="Pfam" id="PF00640">
    <property type="entry name" value="PID"/>
    <property type="match status" value="2"/>
</dbReference>
<dbReference type="Gene3D" id="2.30.29.30">
    <property type="entry name" value="Pleckstrin-homology domain (PH domain)/Phosphotyrosine-binding domain (PTB)"/>
    <property type="match status" value="2"/>
</dbReference>
<feature type="domain" description="PID" evidence="4">
    <location>
        <begin position="423"/>
        <end position="558"/>
    </location>
</feature>
<feature type="domain" description="WW" evidence="5">
    <location>
        <begin position="298"/>
        <end position="330"/>
    </location>
</feature>
<dbReference type="InterPro" id="IPR036020">
    <property type="entry name" value="WW_dom_sf"/>
</dbReference>
<evidence type="ECO:0000256" key="2">
    <source>
        <dbReference type="ARBA" id="ARBA00022737"/>
    </source>
</evidence>
<dbReference type="SUPFAM" id="SSF51045">
    <property type="entry name" value="WW domain"/>
    <property type="match status" value="1"/>
</dbReference>
<feature type="compositionally biased region" description="Acidic residues" evidence="3">
    <location>
        <begin position="204"/>
        <end position="222"/>
    </location>
</feature>
<feature type="compositionally biased region" description="Acidic residues" evidence="3">
    <location>
        <begin position="349"/>
        <end position="358"/>
    </location>
</feature>
<evidence type="ECO:0000313" key="7">
    <source>
        <dbReference type="Proteomes" id="UP001557470"/>
    </source>
</evidence>
<dbReference type="SMART" id="SM00456">
    <property type="entry name" value="WW"/>
    <property type="match status" value="1"/>
</dbReference>
<dbReference type="SUPFAM" id="SSF50729">
    <property type="entry name" value="PH domain-like"/>
    <property type="match status" value="2"/>
</dbReference>
<evidence type="ECO:0000256" key="3">
    <source>
        <dbReference type="SAM" id="MobiDB-lite"/>
    </source>
</evidence>
<dbReference type="Pfam" id="PF00397">
    <property type="entry name" value="WW"/>
    <property type="match status" value="1"/>
</dbReference>
<sequence length="762" mass="84407">MLIMHIGEVVEVVELQPGNTVTSATDASHPPSLQHQHQVWNTGTTPDSAIGSLEICNNTDNTLNQRTVGTKLLYSTMGGHDDDDEMSYVVSNQQTDVLKNKLNDSGLWGDQESTGGNNAKWVKEGQNKLRKVAEKHLDHDQNGNQADFPPQNTTEKEQDGNEELTRSPKTTGTQQLKGKGTKTNLKDTLLIETLESAEDKEGAGEDDEDKEKEDVSEADEEASSLTEEARDSDQSHTESQKEGGGVARNPCLLFSNVNGTPSDEEASWPALSQDITVDSTPNGNKESFWDSDAFEADTDLPSGWMRVRDTSGTYYWHIPTGTTQWEPPSPLDKVADSMMSSSMSLETTPCEEEPEETWGDLSNPDEGTSDGELWKEGEVASDQSLKEFEGATLRYASINLNCSHSEEEEKRGPHGTDLEAKYFAVRSLGWVEMSEEDMAPGKSSVAVNNCIRQLSYHKHNLHDTAGIWGEGKDMLMVLENDTMNLIDPLGQTLLHSQPIASIRVWGVGRDNGRSVDFAYVARDNLTQVLKCHVFRCDSPAKNIATSLHEMCSRIMTERKLSKPFLSRYNYDHFKPMEITTQEFPVPKNENFQHFLVYYLGNVPVAKPVGKGRMGVDTINDALEAAMNRKRKQDWIPVSVNVAPATLTILTRETEDVLSECRVRFLSFMGVGKDVHTFGFIMAEGPGDFICHMFWCEPNAASLSEAVQAACMLRYQKCLDARHPSLGSCLPTPPADSVARRVRMGVQSLLGSLKHYRSGSQSP</sequence>
<dbReference type="Proteomes" id="UP001557470">
    <property type="component" value="Unassembled WGS sequence"/>
</dbReference>
<dbReference type="AlphaFoldDB" id="A0ABD0WIP8"/>
<evidence type="ECO:0000259" key="5">
    <source>
        <dbReference type="PROSITE" id="PS50020"/>
    </source>
</evidence>
<dbReference type="InterPro" id="IPR006020">
    <property type="entry name" value="PTB/PI_dom"/>
</dbReference>
<dbReference type="PROSITE" id="PS01159">
    <property type="entry name" value="WW_DOMAIN_1"/>
    <property type="match status" value="1"/>
</dbReference>
<evidence type="ECO:0000313" key="6">
    <source>
        <dbReference type="EMBL" id="KAL0973419.1"/>
    </source>
</evidence>
<dbReference type="CDD" id="cd01271">
    <property type="entry name" value="PTB2_Fe65"/>
    <property type="match status" value="1"/>
</dbReference>
<feature type="region of interest" description="Disordered" evidence="3">
    <location>
        <begin position="135"/>
        <end position="268"/>
    </location>
</feature>
<evidence type="ECO:0000256" key="1">
    <source>
        <dbReference type="ARBA" id="ARBA00022553"/>
    </source>
</evidence>
<dbReference type="CDD" id="cd00201">
    <property type="entry name" value="WW"/>
    <property type="match status" value="1"/>
</dbReference>
<dbReference type="FunFam" id="2.30.29.30:FF:000019">
    <property type="entry name" value="Amyloid beta (A4) precursor protein-binding, family B, member 1 (Fe65)"/>
    <property type="match status" value="1"/>
</dbReference>
<keyword evidence="1" id="KW-0597">Phosphoprotein</keyword>
<dbReference type="CDD" id="cd01272">
    <property type="entry name" value="PTB1_Fe65"/>
    <property type="match status" value="1"/>
</dbReference>
<protein>
    <submittedName>
        <fullName evidence="6">Uncharacterized protein</fullName>
    </submittedName>
</protein>
<feature type="region of interest" description="Disordered" evidence="3">
    <location>
        <begin position="348"/>
        <end position="368"/>
    </location>
</feature>
<evidence type="ECO:0000259" key="4">
    <source>
        <dbReference type="PROSITE" id="PS01179"/>
    </source>
</evidence>
<feature type="compositionally biased region" description="Basic and acidic residues" evidence="3">
    <location>
        <begin position="154"/>
        <end position="166"/>
    </location>
</feature>
<keyword evidence="7" id="KW-1185">Reference proteome</keyword>
<feature type="domain" description="PID" evidence="4">
    <location>
        <begin position="594"/>
        <end position="723"/>
    </location>
</feature>
<comment type="caution">
    <text evidence="6">The sequence shown here is derived from an EMBL/GenBank/DDBJ whole genome shotgun (WGS) entry which is preliminary data.</text>
</comment>
<gene>
    <name evidence="6" type="ORF">UPYG_G00203330</name>
</gene>
<feature type="compositionally biased region" description="Polar residues" evidence="3">
    <location>
        <begin position="142"/>
        <end position="153"/>
    </location>
</feature>
<dbReference type="EMBL" id="JAGEUA010000006">
    <property type="protein sequence ID" value="KAL0973419.1"/>
    <property type="molecule type" value="Genomic_DNA"/>
</dbReference>
<feature type="compositionally biased region" description="Basic and acidic residues" evidence="3">
    <location>
        <begin position="227"/>
        <end position="241"/>
    </location>
</feature>
<accession>A0ABD0WIP8</accession>
<dbReference type="PROSITE" id="PS50020">
    <property type="entry name" value="WW_DOMAIN_2"/>
    <property type="match status" value="1"/>
</dbReference>
<proteinExistence type="predicted"/>
<reference evidence="6 7" key="1">
    <citation type="submission" date="2024-06" db="EMBL/GenBank/DDBJ databases">
        <authorList>
            <person name="Pan Q."/>
            <person name="Wen M."/>
            <person name="Jouanno E."/>
            <person name="Zahm M."/>
            <person name="Klopp C."/>
            <person name="Cabau C."/>
            <person name="Louis A."/>
            <person name="Berthelot C."/>
            <person name="Parey E."/>
            <person name="Roest Crollius H."/>
            <person name="Montfort J."/>
            <person name="Robinson-Rechavi M."/>
            <person name="Bouchez O."/>
            <person name="Lampietro C."/>
            <person name="Lopez Roques C."/>
            <person name="Donnadieu C."/>
            <person name="Postlethwait J."/>
            <person name="Bobe J."/>
            <person name="Verreycken H."/>
            <person name="Guiguen Y."/>
        </authorList>
    </citation>
    <scope>NUCLEOTIDE SEQUENCE [LARGE SCALE GENOMIC DNA]</scope>
    <source>
        <strain evidence="6">Up_M1</strain>
        <tissue evidence="6">Testis</tissue>
    </source>
</reference>
<dbReference type="InterPro" id="IPR039576">
    <property type="entry name" value="APBB1/2/3"/>
</dbReference>
<dbReference type="GO" id="GO:0005737">
    <property type="term" value="C:cytoplasm"/>
    <property type="evidence" value="ECO:0007669"/>
    <property type="project" value="UniProtKB-ARBA"/>
</dbReference>
<keyword evidence="2" id="KW-0677">Repeat</keyword>
<dbReference type="PANTHER" id="PTHR14058:SF5">
    <property type="entry name" value="AMYLOID BETA PRECURSOR PROTEIN BINDING FAMILY B MEMBER 1"/>
    <property type="match status" value="1"/>
</dbReference>
<dbReference type="FunFam" id="2.30.29.30:FF:000034">
    <property type="entry name" value="amyloid beta A4 precursor protein-binding family B member 2"/>
    <property type="match status" value="1"/>
</dbReference>
<dbReference type="SMART" id="SM00462">
    <property type="entry name" value="PTB"/>
    <property type="match status" value="2"/>
</dbReference>
<organism evidence="6 7">
    <name type="scientific">Umbra pygmaea</name>
    <name type="common">Eastern mudminnow</name>
    <dbReference type="NCBI Taxonomy" id="75934"/>
    <lineage>
        <taxon>Eukaryota</taxon>
        <taxon>Metazoa</taxon>
        <taxon>Chordata</taxon>
        <taxon>Craniata</taxon>
        <taxon>Vertebrata</taxon>
        <taxon>Euteleostomi</taxon>
        <taxon>Actinopterygii</taxon>
        <taxon>Neopterygii</taxon>
        <taxon>Teleostei</taxon>
        <taxon>Protacanthopterygii</taxon>
        <taxon>Esociformes</taxon>
        <taxon>Umbridae</taxon>
        <taxon>Umbra</taxon>
    </lineage>
</organism>
<dbReference type="Gene3D" id="2.20.70.10">
    <property type="match status" value="1"/>
</dbReference>
<dbReference type="PANTHER" id="PTHR14058">
    <property type="entry name" value="AMYLOID BETA A4 PRECURSOR PROTEIN-BINDING FAMILY B"/>
    <property type="match status" value="1"/>
</dbReference>
<dbReference type="FunFam" id="2.20.70.10:FF:000003">
    <property type="entry name" value="amyloid beta A4 precursor protein-binding family B member 2"/>
    <property type="match status" value="1"/>
</dbReference>
<name>A0ABD0WIP8_UMBPY</name>